<dbReference type="RefSeq" id="WP_066464039.1">
    <property type="nucleotide sequence ID" value="NZ_MATO01000033.1"/>
</dbReference>
<protein>
    <recommendedName>
        <fullName evidence="3">Peptidyl-prolyl cis-trans isomerase</fullName>
    </recommendedName>
</protein>
<accession>A0A1C0YUW4</accession>
<gene>
    <name evidence="1" type="ORF">A6K76_10620</name>
</gene>
<sequence>MEFILPLNGKTKFSLTLDPTVWIFDDRKVDLTTYFAEARNAEDEDEKYLDAVGKHWSREIMEGAVYPPTLKTERKFDRKGMQTGTFGMVLAPFIKNAEPADDATEVVFETANGQHTFPIDEARELVLKFAHEGKPLKDDGPVHVLLADGSNVDNPITHVTAIRIQ</sequence>
<dbReference type="AlphaFoldDB" id="A0A1C0YUW4"/>
<dbReference type="Proteomes" id="UP000093482">
    <property type="component" value="Unassembled WGS sequence"/>
</dbReference>
<keyword evidence="2" id="KW-1185">Reference proteome</keyword>
<evidence type="ECO:0000313" key="1">
    <source>
        <dbReference type="EMBL" id="OCS90943.1"/>
    </source>
</evidence>
<organism evidence="1 2">
    <name type="scientific">Caryophanon latum</name>
    <dbReference type="NCBI Taxonomy" id="33977"/>
    <lineage>
        <taxon>Bacteria</taxon>
        <taxon>Bacillati</taxon>
        <taxon>Bacillota</taxon>
        <taxon>Bacilli</taxon>
        <taxon>Bacillales</taxon>
        <taxon>Caryophanaceae</taxon>
        <taxon>Caryophanon</taxon>
    </lineage>
</organism>
<evidence type="ECO:0008006" key="3">
    <source>
        <dbReference type="Google" id="ProtNLM"/>
    </source>
</evidence>
<dbReference type="OrthoDB" id="2404998at2"/>
<comment type="caution">
    <text evidence="1">The sequence shown here is derived from an EMBL/GenBank/DDBJ whole genome shotgun (WGS) entry which is preliminary data.</text>
</comment>
<name>A0A1C0YUW4_9BACL</name>
<proteinExistence type="predicted"/>
<reference evidence="1 2" key="1">
    <citation type="submission" date="2016-07" db="EMBL/GenBank/DDBJ databases">
        <title>Caryophanon latum genome sequencing.</title>
        <authorList>
            <person name="Verma A."/>
            <person name="Pal Y."/>
            <person name="Krishnamurthi S."/>
        </authorList>
    </citation>
    <scope>NUCLEOTIDE SEQUENCE [LARGE SCALE GENOMIC DNA]</scope>
    <source>
        <strain evidence="1 2">DSM 14151</strain>
    </source>
</reference>
<dbReference type="EMBL" id="MATO01000033">
    <property type="protein sequence ID" value="OCS90943.1"/>
    <property type="molecule type" value="Genomic_DNA"/>
</dbReference>
<evidence type="ECO:0000313" key="2">
    <source>
        <dbReference type="Proteomes" id="UP000093482"/>
    </source>
</evidence>